<keyword evidence="4 6" id="KW-0067">ATP-binding</keyword>
<dbReference type="RefSeq" id="WP_307342997.1">
    <property type="nucleotide sequence ID" value="NZ_JAUSUD010000014.1"/>
</dbReference>
<evidence type="ECO:0000256" key="1">
    <source>
        <dbReference type="ARBA" id="ARBA00005417"/>
    </source>
</evidence>
<dbReference type="PANTHER" id="PTHR42798">
    <property type="entry name" value="LIPOPROTEIN-RELEASING SYSTEM ATP-BINDING PROTEIN LOLD"/>
    <property type="match status" value="1"/>
</dbReference>
<evidence type="ECO:0000313" key="7">
    <source>
        <dbReference type="Proteomes" id="UP001234495"/>
    </source>
</evidence>
<comment type="caution">
    <text evidence="6">The sequence shown here is derived from an EMBL/GenBank/DDBJ whole genome shotgun (WGS) entry which is preliminary data.</text>
</comment>
<dbReference type="InterPro" id="IPR003439">
    <property type="entry name" value="ABC_transporter-like_ATP-bd"/>
</dbReference>
<keyword evidence="7" id="KW-1185">Reference proteome</keyword>
<comment type="similarity">
    <text evidence="1">Belongs to the ABC transporter superfamily.</text>
</comment>
<dbReference type="Proteomes" id="UP001234495">
    <property type="component" value="Unassembled WGS sequence"/>
</dbReference>
<accession>A0ABT9ZHB4</accession>
<keyword evidence="2" id="KW-0813">Transport</keyword>
<organism evidence="6 7">
    <name type="scientific">Metabacillus malikii</name>
    <dbReference type="NCBI Taxonomy" id="1504265"/>
    <lineage>
        <taxon>Bacteria</taxon>
        <taxon>Bacillati</taxon>
        <taxon>Bacillota</taxon>
        <taxon>Bacilli</taxon>
        <taxon>Bacillales</taxon>
        <taxon>Bacillaceae</taxon>
        <taxon>Metabacillus</taxon>
    </lineage>
</organism>
<dbReference type="PROSITE" id="PS00211">
    <property type="entry name" value="ABC_TRANSPORTER_1"/>
    <property type="match status" value="1"/>
</dbReference>
<dbReference type="Gene3D" id="3.40.50.300">
    <property type="entry name" value="P-loop containing nucleotide triphosphate hydrolases"/>
    <property type="match status" value="1"/>
</dbReference>
<dbReference type="Pfam" id="PF00005">
    <property type="entry name" value="ABC_tran"/>
    <property type="match status" value="1"/>
</dbReference>
<dbReference type="SMART" id="SM00382">
    <property type="entry name" value="AAA"/>
    <property type="match status" value="1"/>
</dbReference>
<proteinExistence type="inferred from homology"/>
<keyword evidence="3" id="KW-0547">Nucleotide-binding</keyword>
<dbReference type="InterPro" id="IPR027417">
    <property type="entry name" value="P-loop_NTPase"/>
</dbReference>
<dbReference type="PANTHER" id="PTHR42798:SF2">
    <property type="entry name" value="ABC TRANSPORTER ATP-BINDING PROTEIN MG467-RELATED"/>
    <property type="match status" value="1"/>
</dbReference>
<dbReference type="SUPFAM" id="SSF52540">
    <property type="entry name" value="P-loop containing nucleoside triphosphate hydrolases"/>
    <property type="match status" value="1"/>
</dbReference>
<feature type="domain" description="ABC transporter" evidence="5">
    <location>
        <begin position="2"/>
        <end position="223"/>
    </location>
</feature>
<evidence type="ECO:0000256" key="3">
    <source>
        <dbReference type="ARBA" id="ARBA00022741"/>
    </source>
</evidence>
<dbReference type="EMBL" id="JAUSUD010000014">
    <property type="protein sequence ID" value="MDQ0231662.1"/>
    <property type="molecule type" value="Genomic_DNA"/>
</dbReference>
<protein>
    <submittedName>
        <fullName evidence="6">ABC transport system ATP-binding protein</fullName>
    </submittedName>
</protein>
<dbReference type="GO" id="GO:0005524">
    <property type="term" value="F:ATP binding"/>
    <property type="evidence" value="ECO:0007669"/>
    <property type="project" value="UniProtKB-KW"/>
</dbReference>
<reference evidence="6 7" key="1">
    <citation type="submission" date="2023-07" db="EMBL/GenBank/DDBJ databases">
        <title>Genomic Encyclopedia of Type Strains, Phase IV (KMG-IV): sequencing the most valuable type-strain genomes for metagenomic binning, comparative biology and taxonomic classification.</title>
        <authorList>
            <person name="Goeker M."/>
        </authorList>
    </citation>
    <scope>NUCLEOTIDE SEQUENCE [LARGE SCALE GENOMIC DNA]</scope>
    <source>
        <strain evidence="6 7">DSM 29005</strain>
    </source>
</reference>
<gene>
    <name evidence="6" type="ORF">J2S19_002946</name>
</gene>
<sequence length="223" mass="25215">MIQLKEVFKTYTGRNYKVNALNGIDITIPNAQYVSLVGKSGSGKSSLIKIIGLLDFDYRGEYIFQEKRLEQHFNDQIISNYRKRIGYVFQDFQLIDRYTVQKNIEIASVIKLGKLDTVAVENSLRKVGMLEKKDSYPDELSGGQKQRVAIARAMVSNPEIIIADEPTGAVDEANTKGILKLLEEIHDTFNTTIIIVTHDKDVALSAQRIIELRDGRVKSDIFC</sequence>
<name>A0ABT9ZHB4_9BACI</name>
<evidence type="ECO:0000259" key="5">
    <source>
        <dbReference type="PROSITE" id="PS50893"/>
    </source>
</evidence>
<dbReference type="InterPro" id="IPR003593">
    <property type="entry name" value="AAA+_ATPase"/>
</dbReference>
<dbReference type="PROSITE" id="PS50893">
    <property type="entry name" value="ABC_TRANSPORTER_2"/>
    <property type="match status" value="1"/>
</dbReference>
<evidence type="ECO:0000313" key="6">
    <source>
        <dbReference type="EMBL" id="MDQ0231662.1"/>
    </source>
</evidence>
<evidence type="ECO:0000256" key="2">
    <source>
        <dbReference type="ARBA" id="ARBA00022448"/>
    </source>
</evidence>
<dbReference type="InterPro" id="IPR017871">
    <property type="entry name" value="ABC_transporter-like_CS"/>
</dbReference>
<dbReference type="InterPro" id="IPR017911">
    <property type="entry name" value="MacB-like_ATP-bd"/>
</dbReference>
<dbReference type="CDD" id="cd03255">
    <property type="entry name" value="ABC_MJ0796_LolCDE_FtsE"/>
    <property type="match status" value="1"/>
</dbReference>
<evidence type="ECO:0000256" key="4">
    <source>
        <dbReference type="ARBA" id="ARBA00022840"/>
    </source>
</evidence>